<name>A0A2G9SH70_AQUCT</name>
<dbReference type="OrthoDB" id="2504561at2759"/>
<keyword evidence="4" id="KW-0131">Cell cycle</keyword>
<proteinExistence type="predicted"/>
<evidence type="ECO:0000256" key="1">
    <source>
        <dbReference type="ARBA" id="ARBA00022618"/>
    </source>
</evidence>
<keyword evidence="1" id="KW-0132">Cell division</keyword>
<evidence type="ECO:0000256" key="3">
    <source>
        <dbReference type="ARBA" id="ARBA00022786"/>
    </source>
</evidence>
<dbReference type="InterPro" id="IPR037679">
    <property type="entry name" value="Apc5"/>
</dbReference>
<sequence length="161" mass="18170">MLAAVLPTTNPIVSSSSQEQARWWLPYYTKWAMENDHSQPLTGKQALNILHMAIEPILAHGAVLDKGRAMFLVAKCQVASAASYSPQKKTEALESAILNLNEAKTYFGMVDCKEQIRDILYLQARLYNSLGRVQERNKCSMLFRQIHQELPSHGVSLLLRL</sequence>
<dbReference type="AlphaFoldDB" id="A0A2G9SH70"/>
<keyword evidence="6" id="KW-1185">Reference proteome</keyword>
<evidence type="ECO:0000256" key="2">
    <source>
        <dbReference type="ARBA" id="ARBA00022776"/>
    </source>
</evidence>
<dbReference type="PANTHER" id="PTHR12830:SF9">
    <property type="entry name" value="ANAPHASE-PROMOTING COMPLEX SUBUNIT 5"/>
    <property type="match status" value="1"/>
</dbReference>
<keyword evidence="2" id="KW-0498">Mitosis</keyword>
<reference evidence="6" key="1">
    <citation type="journal article" date="2017" name="Nat. Commun.">
        <title>The North American bullfrog draft genome provides insight into hormonal regulation of long noncoding RNA.</title>
        <authorList>
            <person name="Hammond S.A."/>
            <person name="Warren R.L."/>
            <person name="Vandervalk B.P."/>
            <person name="Kucuk E."/>
            <person name="Khan H."/>
            <person name="Gibb E.A."/>
            <person name="Pandoh P."/>
            <person name="Kirk H."/>
            <person name="Zhao Y."/>
            <person name="Jones M."/>
            <person name="Mungall A.J."/>
            <person name="Coope R."/>
            <person name="Pleasance S."/>
            <person name="Moore R.A."/>
            <person name="Holt R.A."/>
            <person name="Round J.M."/>
            <person name="Ohora S."/>
            <person name="Walle B.V."/>
            <person name="Veldhoen N."/>
            <person name="Helbing C.C."/>
            <person name="Birol I."/>
        </authorList>
    </citation>
    <scope>NUCLEOTIDE SEQUENCE [LARGE SCALE GENOMIC DNA]</scope>
</reference>
<accession>A0A2G9SH70</accession>
<dbReference type="GO" id="GO:0005680">
    <property type="term" value="C:anaphase-promoting complex"/>
    <property type="evidence" value="ECO:0007669"/>
    <property type="project" value="InterPro"/>
</dbReference>
<dbReference type="PANTHER" id="PTHR12830">
    <property type="entry name" value="ANAPHASE-PROMOTING COMPLEX SUBUNIT 5"/>
    <property type="match status" value="1"/>
</dbReference>
<organism evidence="5 6">
    <name type="scientific">Aquarana catesbeiana</name>
    <name type="common">American bullfrog</name>
    <name type="synonym">Rana catesbeiana</name>
    <dbReference type="NCBI Taxonomy" id="8400"/>
    <lineage>
        <taxon>Eukaryota</taxon>
        <taxon>Metazoa</taxon>
        <taxon>Chordata</taxon>
        <taxon>Craniata</taxon>
        <taxon>Vertebrata</taxon>
        <taxon>Euteleostomi</taxon>
        <taxon>Amphibia</taxon>
        <taxon>Batrachia</taxon>
        <taxon>Anura</taxon>
        <taxon>Neobatrachia</taxon>
        <taxon>Ranoidea</taxon>
        <taxon>Ranidae</taxon>
        <taxon>Aquarana</taxon>
    </lineage>
</organism>
<dbReference type="Proteomes" id="UP000228934">
    <property type="component" value="Unassembled WGS sequence"/>
</dbReference>
<gene>
    <name evidence="5" type="ORF">AB205_0167090</name>
</gene>
<evidence type="ECO:0000313" key="5">
    <source>
        <dbReference type="EMBL" id="PIO38751.1"/>
    </source>
</evidence>
<protein>
    <recommendedName>
        <fullName evidence="7">Cohesin loading complex subunit SCC4 homolog</fullName>
    </recommendedName>
</protein>
<dbReference type="GO" id="GO:0045842">
    <property type="term" value="P:positive regulation of mitotic metaphase/anaphase transition"/>
    <property type="evidence" value="ECO:0007669"/>
    <property type="project" value="TreeGrafter"/>
</dbReference>
<evidence type="ECO:0008006" key="7">
    <source>
        <dbReference type="Google" id="ProtNLM"/>
    </source>
</evidence>
<evidence type="ECO:0000256" key="4">
    <source>
        <dbReference type="ARBA" id="ARBA00023306"/>
    </source>
</evidence>
<dbReference type="GO" id="GO:0051301">
    <property type="term" value="P:cell division"/>
    <property type="evidence" value="ECO:0007669"/>
    <property type="project" value="UniProtKB-KW"/>
</dbReference>
<evidence type="ECO:0000313" key="6">
    <source>
        <dbReference type="Proteomes" id="UP000228934"/>
    </source>
</evidence>
<dbReference type="GO" id="GO:0031145">
    <property type="term" value="P:anaphase-promoting complex-dependent catabolic process"/>
    <property type="evidence" value="ECO:0007669"/>
    <property type="project" value="TreeGrafter"/>
</dbReference>
<dbReference type="GO" id="GO:0070979">
    <property type="term" value="P:protein K11-linked ubiquitination"/>
    <property type="evidence" value="ECO:0007669"/>
    <property type="project" value="TreeGrafter"/>
</dbReference>
<dbReference type="EMBL" id="KV924545">
    <property type="protein sequence ID" value="PIO38751.1"/>
    <property type="molecule type" value="Genomic_DNA"/>
</dbReference>
<keyword evidence="3" id="KW-0833">Ubl conjugation pathway</keyword>